<feature type="compositionally biased region" description="Low complexity" evidence="1">
    <location>
        <begin position="53"/>
        <end position="96"/>
    </location>
</feature>
<evidence type="ECO:0000256" key="1">
    <source>
        <dbReference type="SAM" id="MobiDB-lite"/>
    </source>
</evidence>
<sequence>EMSSSTVDRKRAARRVLFPLQSQPSPNQPADTLFRIQPVLLPRKRKTATQSDPAPAENQVAASAAPAAASVESCSPQAPPTTSQQQQAPPPAAAVQQPLPLPSFSTSFTSLLYNPAPASFHPVPASVYNPVPLPPIMAPLFIQTDFAAPVPVQYPVPGYHPMAGYHYPQYVPILCTAEPTAYPLSSSCFYTPEPYGPNLAKRACY</sequence>
<evidence type="ECO:0000313" key="3">
    <source>
        <dbReference type="Proteomes" id="UP001432322"/>
    </source>
</evidence>
<evidence type="ECO:0000313" key="2">
    <source>
        <dbReference type="EMBL" id="GMT12303.1"/>
    </source>
</evidence>
<proteinExistence type="predicted"/>
<protein>
    <submittedName>
        <fullName evidence="2">Uncharacterized protein</fullName>
    </submittedName>
</protein>
<feature type="compositionally biased region" description="Polar residues" evidence="1">
    <location>
        <begin position="20"/>
        <end position="30"/>
    </location>
</feature>
<comment type="caution">
    <text evidence="2">The sequence shown here is derived from an EMBL/GenBank/DDBJ whole genome shotgun (WGS) entry which is preliminary data.</text>
</comment>
<dbReference type="EMBL" id="BTSY01000001">
    <property type="protein sequence ID" value="GMT12303.1"/>
    <property type="molecule type" value="Genomic_DNA"/>
</dbReference>
<dbReference type="AlphaFoldDB" id="A0AAV5UZU7"/>
<feature type="non-terminal residue" evidence="2">
    <location>
        <position position="1"/>
    </location>
</feature>
<name>A0AAV5UZU7_9BILA</name>
<reference evidence="2" key="1">
    <citation type="submission" date="2023-10" db="EMBL/GenBank/DDBJ databases">
        <title>Genome assembly of Pristionchus species.</title>
        <authorList>
            <person name="Yoshida K."/>
            <person name="Sommer R.J."/>
        </authorList>
    </citation>
    <scope>NUCLEOTIDE SEQUENCE</scope>
    <source>
        <strain evidence="2">RS5133</strain>
    </source>
</reference>
<dbReference type="Proteomes" id="UP001432322">
    <property type="component" value="Unassembled WGS sequence"/>
</dbReference>
<feature type="region of interest" description="Disordered" evidence="1">
    <location>
        <begin position="1"/>
        <end position="96"/>
    </location>
</feature>
<accession>A0AAV5UZU7</accession>
<keyword evidence="3" id="KW-1185">Reference proteome</keyword>
<gene>
    <name evidence="2" type="ORF">PFISCL1PPCAC_3600</name>
</gene>
<organism evidence="2 3">
    <name type="scientific">Pristionchus fissidentatus</name>
    <dbReference type="NCBI Taxonomy" id="1538716"/>
    <lineage>
        <taxon>Eukaryota</taxon>
        <taxon>Metazoa</taxon>
        <taxon>Ecdysozoa</taxon>
        <taxon>Nematoda</taxon>
        <taxon>Chromadorea</taxon>
        <taxon>Rhabditida</taxon>
        <taxon>Rhabditina</taxon>
        <taxon>Diplogasteromorpha</taxon>
        <taxon>Diplogasteroidea</taxon>
        <taxon>Neodiplogasteridae</taxon>
        <taxon>Pristionchus</taxon>
    </lineage>
</organism>